<dbReference type="InterPro" id="IPR013106">
    <property type="entry name" value="Ig_V-set"/>
</dbReference>
<dbReference type="InterPro" id="IPR036179">
    <property type="entry name" value="Ig-like_dom_sf"/>
</dbReference>
<dbReference type="KEGG" id="cvn:111128670"/>
<accession>A0A8B8DQN5</accession>
<dbReference type="InterPro" id="IPR003598">
    <property type="entry name" value="Ig_sub2"/>
</dbReference>
<feature type="chain" id="PRO_5034280392" evidence="2">
    <location>
        <begin position="19"/>
        <end position="168"/>
    </location>
</feature>
<gene>
    <name evidence="5" type="primary">LOC111128670</name>
</gene>
<evidence type="ECO:0000259" key="3">
    <source>
        <dbReference type="PROSITE" id="PS50835"/>
    </source>
</evidence>
<dbReference type="SMART" id="SM00409">
    <property type="entry name" value="IG"/>
    <property type="match status" value="1"/>
</dbReference>
<feature type="domain" description="Ig-like" evidence="3">
    <location>
        <begin position="26"/>
        <end position="116"/>
    </location>
</feature>
<reference evidence="5" key="1">
    <citation type="submission" date="2025-08" db="UniProtKB">
        <authorList>
            <consortium name="RefSeq"/>
        </authorList>
    </citation>
    <scope>IDENTIFICATION</scope>
    <source>
        <tissue evidence="5">Whole sample</tissue>
    </source>
</reference>
<proteinExistence type="predicted"/>
<dbReference type="SUPFAM" id="SSF48726">
    <property type="entry name" value="Immunoglobulin"/>
    <property type="match status" value="1"/>
</dbReference>
<evidence type="ECO:0000256" key="2">
    <source>
        <dbReference type="SAM" id="SignalP"/>
    </source>
</evidence>
<dbReference type="RefSeq" id="XP_022330135.1">
    <property type="nucleotide sequence ID" value="XM_022474427.1"/>
</dbReference>
<evidence type="ECO:0000313" key="5">
    <source>
        <dbReference type="RefSeq" id="XP_022330135.1"/>
    </source>
</evidence>
<dbReference type="SMART" id="SM00408">
    <property type="entry name" value="IGc2"/>
    <property type="match status" value="1"/>
</dbReference>
<sequence length="168" mass="18494">MMCFKFVITLLVLSYVHAQEKEFQIGARLELPCTVPDPFTEVKWTHRGTKIIQMDTNLQVSGNEDPSRISINTTKGDNLGDLYIEKIVYDDEGVYVCIVTSPKSSRESYDVSVVVSTTAPPNTTTHSLTTSPGSPSTEGGPVNQADHVTSISIFCVCAFFVILQLRCL</sequence>
<evidence type="ECO:0000256" key="1">
    <source>
        <dbReference type="SAM" id="MobiDB-lite"/>
    </source>
</evidence>
<evidence type="ECO:0000313" key="4">
    <source>
        <dbReference type="Proteomes" id="UP000694844"/>
    </source>
</evidence>
<dbReference type="CDD" id="cd00096">
    <property type="entry name" value="Ig"/>
    <property type="match status" value="1"/>
</dbReference>
<feature type="compositionally biased region" description="Polar residues" evidence="1">
    <location>
        <begin position="120"/>
        <end position="137"/>
    </location>
</feature>
<dbReference type="InterPro" id="IPR007110">
    <property type="entry name" value="Ig-like_dom"/>
</dbReference>
<dbReference type="InterPro" id="IPR003599">
    <property type="entry name" value="Ig_sub"/>
</dbReference>
<dbReference type="PROSITE" id="PS50835">
    <property type="entry name" value="IG_LIKE"/>
    <property type="match status" value="1"/>
</dbReference>
<feature type="signal peptide" evidence="2">
    <location>
        <begin position="1"/>
        <end position="18"/>
    </location>
</feature>
<dbReference type="GeneID" id="111128670"/>
<dbReference type="Gene3D" id="2.60.40.10">
    <property type="entry name" value="Immunoglobulins"/>
    <property type="match status" value="1"/>
</dbReference>
<dbReference type="AlphaFoldDB" id="A0A8B8DQN5"/>
<protein>
    <submittedName>
        <fullName evidence="5">Uncharacterized protein LOC111128670</fullName>
    </submittedName>
</protein>
<dbReference type="Proteomes" id="UP000694844">
    <property type="component" value="Chromosome 4"/>
</dbReference>
<organism evidence="4 5">
    <name type="scientific">Crassostrea virginica</name>
    <name type="common">Eastern oyster</name>
    <dbReference type="NCBI Taxonomy" id="6565"/>
    <lineage>
        <taxon>Eukaryota</taxon>
        <taxon>Metazoa</taxon>
        <taxon>Spiralia</taxon>
        <taxon>Lophotrochozoa</taxon>
        <taxon>Mollusca</taxon>
        <taxon>Bivalvia</taxon>
        <taxon>Autobranchia</taxon>
        <taxon>Pteriomorphia</taxon>
        <taxon>Ostreida</taxon>
        <taxon>Ostreoidea</taxon>
        <taxon>Ostreidae</taxon>
        <taxon>Crassostrea</taxon>
    </lineage>
</organism>
<keyword evidence="2" id="KW-0732">Signal</keyword>
<feature type="region of interest" description="Disordered" evidence="1">
    <location>
        <begin position="120"/>
        <end position="141"/>
    </location>
</feature>
<dbReference type="InterPro" id="IPR013783">
    <property type="entry name" value="Ig-like_fold"/>
</dbReference>
<name>A0A8B8DQN5_CRAVI</name>
<keyword evidence="4" id="KW-1185">Reference proteome</keyword>
<dbReference type="Pfam" id="PF07686">
    <property type="entry name" value="V-set"/>
    <property type="match status" value="1"/>
</dbReference>